<protein>
    <recommendedName>
        <fullName evidence="3">MULE transposase domain-containing protein</fullName>
    </recommendedName>
</protein>
<dbReference type="AlphaFoldDB" id="A0A2I1GL49"/>
<evidence type="ECO:0000313" key="2">
    <source>
        <dbReference type="Proteomes" id="UP000234323"/>
    </source>
</evidence>
<dbReference type="EMBL" id="LLXI01000538">
    <property type="protein sequence ID" value="PKY47356.1"/>
    <property type="molecule type" value="Genomic_DNA"/>
</dbReference>
<evidence type="ECO:0008006" key="3">
    <source>
        <dbReference type="Google" id="ProtNLM"/>
    </source>
</evidence>
<dbReference type="VEuPathDB" id="FungiDB:RhiirA1_535349"/>
<name>A0A2I1GL49_9GLOM</name>
<sequence>MFIDGEIVRSTCSDCRSNNKIRKKQSRISESEIQLIEFEELTDNLLIAIDQHLDLYGNENKENSNKTGFEFKIAINISSLSENPKTIADTIIEAIQNADEYKWTYSRYYQHKNSTASFWYTCAQRCSTLRPPRKHPDINKQRDVTAKERFNCNGTIKLLINTYAYRADIHITHDDLHILPNDFSVPDWIKDYLNQGMPIHISQKQVHYWWSHYMIKKYKRKEDAYDSACEWLYERDYEIIIKNKEPARALGFLTGFHKELQERNIQINECGVDATYNTNNLTFELYVLHAEVYPLGYLFLDNNGNGVSGARTTIITKFFNEFKLCHWHLRRAIEMKLKDTKLPKRDNYEPIAANHKFSFIDINFNPSNNIYKATRFCPKEHHEKIWNLMNKHMHQHPLIPPYITAYEIRKNAVFEMYFYCKENLLVWMWSYLWREWYCDDRWILWTRSACSTLSILKTTMFIEGHWKVLKWDFLYKFFRPRLDLLTYIILEKLIPLQQRKFQQILSGRETLEWQKSIKAEWKKLLLRKTDNLNHHGLNLIRPHV</sequence>
<accession>A0A2I1GL49</accession>
<evidence type="ECO:0000313" key="1">
    <source>
        <dbReference type="EMBL" id="PKY47356.1"/>
    </source>
</evidence>
<keyword evidence="2" id="KW-1185">Reference proteome</keyword>
<gene>
    <name evidence="1" type="ORF">RhiirA4_462513</name>
</gene>
<dbReference type="VEuPathDB" id="FungiDB:RhiirFUN_006363"/>
<comment type="caution">
    <text evidence="1">The sequence shown here is derived from an EMBL/GenBank/DDBJ whole genome shotgun (WGS) entry which is preliminary data.</text>
</comment>
<dbReference type="VEuPathDB" id="FungiDB:FUN_005520"/>
<organism evidence="1 2">
    <name type="scientific">Rhizophagus irregularis</name>
    <dbReference type="NCBI Taxonomy" id="588596"/>
    <lineage>
        <taxon>Eukaryota</taxon>
        <taxon>Fungi</taxon>
        <taxon>Fungi incertae sedis</taxon>
        <taxon>Mucoromycota</taxon>
        <taxon>Glomeromycotina</taxon>
        <taxon>Glomeromycetes</taxon>
        <taxon>Glomerales</taxon>
        <taxon>Glomeraceae</taxon>
        <taxon>Rhizophagus</taxon>
    </lineage>
</organism>
<reference evidence="1 2" key="1">
    <citation type="submission" date="2015-10" db="EMBL/GenBank/DDBJ databases">
        <title>Genome analyses suggest a sexual origin of heterokaryosis in a supposedly ancient asexual fungus.</title>
        <authorList>
            <person name="Ropars J."/>
            <person name="Sedzielewska K."/>
            <person name="Noel J."/>
            <person name="Charron P."/>
            <person name="Farinelli L."/>
            <person name="Marton T."/>
            <person name="Kruger M."/>
            <person name="Pelin A."/>
            <person name="Brachmann A."/>
            <person name="Corradi N."/>
        </authorList>
    </citation>
    <scope>NUCLEOTIDE SEQUENCE [LARGE SCALE GENOMIC DNA]</scope>
    <source>
        <strain evidence="1 2">A4</strain>
    </source>
</reference>
<proteinExistence type="predicted"/>
<dbReference type="Proteomes" id="UP000234323">
    <property type="component" value="Unassembled WGS sequence"/>
</dbReference>